<dbReference type="AlphaFoldDB" id="A0A1F6TYP0"/>
<gene>
    <name evidence="1" type="ORF">A3A87_09780</name>
</gene>
<dbReference type="Proteomes" id="UP000179037">
    <property type="component" value="Unassembled WGS sequence"/>
</dbReference>
<organism evidence="1 2">
    <name type="scientific">Candidatus Muproteobacteria bacterium RIFCSPLOWO2_01_FULL_60_18</name>
    <dbReference type="NCBI Taxonomy" id="1817768"/>
    <lineage>
        <taxon>Bacteria</taxon>
        <taxon>Pseudomonadati</taxon>
        <taxon>Pseudomonadota</taxon>
        <taxon>Candidatus Muproteobacteria</taxon>
    </lineage>
</organism>
<accession>A0A1F6TYP0</accession>
<dbReference type="InterPro" id="IPR016631">
    <property type="entry name" value="Regulatory_RpfE"/>
</dbReference>
<sequence>MTEAPDSPARRHLTLYIPGLFGLQENGRAPGEPMRALETLLSRAEVIERGFPPGYEAGLFALFDLVRQENADLPVAAVTRMFDMGVIDNDWWLRADPVHLSLDRDRLILADARKLEVTQEEAGRLVAEILEVFTSDGWLLKAPHPERWYLKLARAPNLTTTPLSQVVGRDIHGFLPRGPDDKAWHTILNEIQILLHTATVNVEREKEGKLPINSLWFWGSGRLPRITPVTWTRVWSNEPVSLSLAKLSGTPGADLPEDYADWRQQADQTGEHLVVWDAAHDATLYNDAPRWQEILHKLETHWMQPLLRDLKSGAIERVTLMTDAGTCFTLTSRQAHRWWRWRRSLASHRGRTN</sequence>
<proteinExistence type="predicted"/>
<dbReference type="PIRSF" id="PIRSF015283">
    <property type="entry name" value="Regulatory_RpfE"/>
    <property type="match status" value="1"/>
</dbReference>
<protein>
    <recommendedName>
        <fullName evidence="3">Phosphoglycerate mutase</fullName>
    </recommendedName>
</protein>
<name>A0A1F6TYP0_9PROT</name>
<dbReference type="EMBL" id="MFTC01000076">
    <property type="protein sequence ID" value="OGI50248.1"/>
    <property type="molecule type" value="Genomic_DNA"/>
</dbReference>
<comment type="caution">
    <text evidence="1">The sequence shown here is derived from an EMBL/GenBank/DDBJ whole genome shotgun (WGS) entry which is preliminary data.</text>
</comment>
<evidence type="ECO:0008006" key="3">
    <source>
        <dbReference type="Google" id="ProtNLM"/>
    </source>
</evidence>
<dbReference type="STRING" id="1817768.A3A87_09780"/>
<reference evidence="1 2" key="1">
    <citation type="journal article" date="2016" name="Nat. Commun.">
        <title>Thousands of microbial genomes shed light on interconnected biogeochemical processes in an aquifer system.</title>
        <authorList>
            <person name="Anantharaman K."/>
            <person name="Brown C.T."/>
            <person name="Hug L.A."/>
            <person name="Sharon I."/>
            <person name="Castelle C.J."/>
            <person name="Probst A.J."/>
            <person name="Thomas B.C."/>
            <person name="Singh A."/>
            <person name="Wilkins M.J."/>
            <person name="Karaoz U."/>
            <person name="Brodie E.L."/>
            <person name="Williams K.H."/>
            <person name="Hubbard S.S."/>
            <person name="Banfield J.F."/>
        </authorList>
    </citation>
    <scope>NUCLEOTIDE SEQUENCE [LARGE SCALE GENOMIC DNA]</scope>
</reference>
<evidence type="ECO:0000313" key="1">
    <source>
        <dbReference type="EMBL" id="OGI50248.1"/>
    </source>
</evidence>
<evidence type="ECO:0000313" key="2">
    <source>
        <dbReference type="Proteomes" id="UP000179037"/>
    </source>
</evidence>